<gene>
    <name evidence="1" type="ORF">RDB_LOCUS133273</name>
</gene>
<comment type="caution">
    <text evidence="1">The sequence shown here is derived from an EMBL/GenBank/DDBJ whole genome shotgun (WGS) entry which is preliminary data.</text>
</comment>
<dbReference type="AlphaFoldDB" id="A0A8H3E7F0"/>
<protein>
    <submittedName>
        <fullName evidence="1">Uncharacterized protein</fullName>
    </submittedName>
</protein>
<sequence>MSILNPDSLCNTSSLPTDLPTLDLKAKFKELLAWANRGDTLDFTIENIQLEVAEELQEKLSSEGFRTRFNWNALDQVAAFKMPKQIHEVPGSWLSYETPFINQRIGELAEYGKPSVVWKGSGDVRLEDDGEGLPTGKSLWKTAAKLVYQKTPSKYQPDGSFFLQYYDHSLGRVSNVGTVPRVVLETCHSQNEIACLHRGCDFLWNSPGHNTHAFICCRTSYPVTKA</sequence>
<feature type="non-terminal residue" evidence="1">
    <location>
        <position position="226"/>
    </location>
</feature>
<evidence type="ECO:0000313" key="2">
    <source>
        <dbReference type="Proteomes" id="UP000663827"/>
    </source>
</evidence>
<accession>A0A8H3E7F0</accession>
<dbReference type="Proteomes" id="UP000663827">
    <property type="component" value="Unassembled WGS sequence"/>
</dbReference>
<reference evidence="1" key="1">
    <citation type="submission" date="2021-01" db="EMBL/GenBank/DDBJ databases">
        <authorList>
            <person name="Kaushik A."/>
        </authorList>
    </citation>
    <scope>NUCLEOTIDE SEQUENCE</scope>
    <source>
        <strain evidence="1">AG5</strain>
    </source>
</reference>
<name>A0A8H3E7F0_9AGAM</name>
<dbReference type="EMBL" id="CAJNJQ010003313">
    <property type="protein sequence ID" value="CAE7196411.1"/>
    <property type="molecule type" value="Genomic_DNA"/>
</dbReference>
<organism evidence="1 2">
    <name type="scientific">Rhizoctonia solani</name>
    <dbReference type="NCBI Taxonomy" id="456999"/>
    <lineage>
        <taxon>Eukaryota</taxon>
        <taxon>Fungi</taxon>
        <taxon>Dikarya</taxon>
        <taxon>Basidiomycota</taxon>
        <taxon>Agaricomycotina</taxon>
        <taxon>Agaricomycetes</taxon>
        <taxon>Cantharellales</taxon>
        <taxon>Ceratobasidiaceae</taxon>
        <taxon>Rhizoctonia</taxon>
    </lineage>
</organism>
<proteinExistence type="predicted"/>
<evidence type="ECO:0000313" key="1">
    <source>
        <dbReference type="EMBL" id="CAE7196411.1"/>
    </source>
</evidence>